<gene>
    <name evidence="1" type="ORF">O6H91_01G161400</name>
</gene>
<name>A0ACC2EY37_DIPCM</name>
<dbReference type="Proteomes" id="UP001162992">
    <property type="component" value="Chromosome 1"/>
</dbReference>
<accession>A0ACC2EY37</accession>
<dbReference type="EMBL" id="CM055092">
    <property type="protein sequence ID" value="KAJ7571381.1"/>
    <property type="molecule type" value="Genomic_DNA"/>
</dbReference>
<protein>
    <submittedName>
        <fullName evidence="1">Uncharacterized protein</fullName>
    </submittedName>
</protein>
<keyword evidence="2" id="KW-1185">Reference proteome</keyword>
<organism evidence="1 2">
    <name type="scientific">Diphasiastrum complanatum</name>
    <name type="common">Issler's clubmoss</name>
    <name type="synonym">Lycopodium complanatum</name>
    <dbReference type="NCBI Taxonomy" id="34168"/>
    <lineage>
        <taxon>Eukaryota</taxon>
        <taxon>Viridiplantae</taxon>
        <taxon>Streptophyta</taxon>
        <taxon>Embryophyta</taxon>
        <taxon>Tracheophyta</taxon>
        <taxon>Lycopodiopsida</taxon>
        <taxon>Lycopodiales</taxon>
        <taxon>Lycopodiaceae</taxon>
        <taxon>Lycopodioideae</taxon>
        <taxon>Diphasiastrum</taxon>
    </lineage>
</organism>
<evidence type="ECO:0000313" key="2">
    <source>
        <dbReference type="Proteomes" id="UP001162992"/>
    </source>
</evidence>
<reference evidence="2" key="1">
    <citation type="journal article" date="2024" name="Proc. Natl. Acad. Sci. U.S.A.">
        <title>Extraordinary preservation of gene collinearity over three hundred million years revealed in homosporous lycophytes.</title>
        <authorList>
            <person name="Li C."/>
            <person name="Wickell D."/>
            <person name="Kuo L.Y."/>
            <person name="Chen X."/>
            <person name="Nie B."/>
            <person name="Liao X."/>
            <person name="Peng D."/>
            <person name="Ji J."/>
            <person name="Jenkins J."/>
            <person name="Williams M."/>
            <person name="Shu S."/>
            <person name="Plott C."/>
            <person name="Barry K."/>
            <person name="Rajasekar S."/>
            <person name="Grimwood J."/>
            <person name="Han X."/>
            <person name="Sun S."/>
            <person name="Hou Z."/>
            <person name="He W."/>
            <person name="Dai G."/>
            <person name="Sun C."/>
            <person name="Schmutz J."/>
            <person name="Leebens-Mack J.H."/>
            <person name="Li F.W."/>
            <person name="Wang L."/>
        </authorList>
    </citation>
    <scope>NUCLEOTIDE SEQUENCE [LARGE SCALE GENOMIC DNA]</scope>
    <source>
        <strain evidence="2">cv. PW_Plant_1</strain>
    </source>
</reference>
<comment type="caution">
    <text evidence="1">The sequence shown here is derived from an EMBL/GenBank/DDBJ whole genome shotgun (WGS) entry which is preliminary data.</text>
</comment>
<evidence type="ECO:0000313" key="1">
    <source>
        <dbReference type="EMBL" id="KAJ7571381.1"/>
    </source>
</evidence>
<proteinExistence type="predicted"/>
<sequence length="104" mass="12649">MYLNAKTQVMEFIAEKSMEDPQSRDQPDQRHRKLMRFILKEGQRTDIEIQRLKEELKKQKNLQIRATNELVSTNKERDTWKQKYNDLKEANDRRQISHREGYKG</sequence>